<proteinExistence type="predicted"/>
<reference evidence="2 3" key="1">
    <citation type="submission" date="2015-01" db="EMBL/GenBank/DDBJ databases">
        <title>The Genome Sequence of Rhinocladiella mackenzie CBS 650.93.</title>
        <authorList>
            <consortium name="The Broad Institute Genomics Platform"/>
            <person name="Cuomo C."/>
            <person name="de Hoog S."/>
            <person name="Gorbushina A."/>
            <person name="Stielow B."/>
            <person name="Teixiera M."/>
            <person name="Abouelleil A."/>
            <person name="Chapman S.B."/>
            <person name="Priest M."/>
            <person name="Young S.K."/>
            <person name="Wortman J."/>
            <person name="Nusbaum C."/>
            <person name="Birren B."/>
        </authorList>
    </citation>
    <scope>NUCLEOTIDE SEQUENCE [LARGE SCALE GENOMIC DNA]</scope>
    <source>
        <strain evidence="2 3">CBS 650.93</strain>
    </source>
</reference>
<organism evidence="2 3">
    <name type="scientific">Rhinocladiella mackenziei CBS 650.93</name>
    <dbReference type="NCBI Taxonomy" id="1442369"/>
    <lineage>
        <taxon>Eukaryota</taxon>
        <taxon>Fungi</taxon>
        <taxon>Dikarya</taxon>
        <taxon>Ascomycota</taxon>
        <taxon>Pezizomycotina</taxon>
        <taxon>Eurotiomycetes</taxon>
        <taxon>Chaetothyriomycetidae</taxon>
        <taxon>Chaetothyriales</taxon>
        <taxon>Herpotrichiellaceae</taxon>
        <taxon>Rhinocladiella</taxon>
    </lineage>
</organism>
<dbReference type="OrthoDB" id="4525710at2759"/>
<feature type="region of interest" description="Disordered" evidence="1">
    <location>
        <begin position="135"/>
        <end position="160"/>
    </location>
</feature>
<dbReference type="Proteomes" id="UP000053617">
    <property type="component" value="Unassembled WGS sequence"/>
</dbReference>
<dbReference type="RefSeq" id="XP_013272780.1">
    <property type="nucleotide sequence ID" value="XM_013417326.1"/>
</dbReference>
<gene>
    <name evidence="2" type="ORF">Z518_03616</name>
</gene>
<evidence type="ECO:0000313" key="3">
    <source>
        <dbReference type="Proteomes" id="UP000053617"/>
    </source>
</evidence>
<evidence type="ECO:0000313" key="2">
    <source>
        <dbReference type="EMBL" id="KIX05644.1"/>
    </source>
</evidence>
<accession>A0A0D2IIS4</accession>
<dbReference type="STRING" id="1442369.A0A0D2IIS4"/>
<name>A0A0D2IIS4_9EURO</name>
<evidence type="ECO:0000256" key="1">
    <source>
        <dbReference type="SAM" id="MobiDB-lite"/>
    </source>
</evidence>
<dbReference type="EMBL" id="KN847477">
    <property type="protein sequence ID" value="KIX05644.1"/>
    <property type="molecule type" value="Genomic_DNA"/>
</dbReference>
<dbReference type="GeneID" id="25291687"/>
<dbReference type="AlphaFoldDB" id="A0A0D2IIS4"/>
<sequence>MNNSTRTITLTGSDGAFEAIDDFSNGNNALVTPTNARDIRHRSNEFDERYEKGSWVSSSLSFFLPSPDLSGSVAGNTTALSPASLMTAMVKMPSAGSLMQLSRQEALRTGRSSAGTVLLVIDECNLSNVSTTHDFRATPQEAPGHSTKDTGRGRSKISHRVYQGPVKAQRRHQARNENLLAAAIILRFYEELDYPLQDENKDHEFFLRVINIFIEAQFPYTSQSSSSHDWPPAMSWESSD</sequence>
<keyword evidence="3" id="KW-1185">Reference proteome</keyword>
<dbReference type="HOGENOM" id="CLU_1156926_0_0_1"/>
<protein>
    <submittedName>
        <fullName evidence="2">Rhinocladiella mackenziei CBS 650.93 unplaced genomic scaffold supercont1.3, whole genome shotgun sequence</fullName>
    </submittedName>
</protein>
<dbReference type="VEuPathDB" id="FungiDB:Z518_03616"/>